<evidence type="ECO:0000313" key="3">
    <source>
        <dbReference type="Proteomes" id="UP000469194"/>
    </source>
</evidence>
<keyword evidence="3" id="KW-1185">Reference proteome</keyword>
<comment type="caution">
    <text evidence="2">The sequence shown here is derived from an EMBL/GenBank/DDBJ whole genome shotgun (WGS) entry which is preliminary data.</text>
</comment>
<dbReference type="SUPFAM" id="SSF52980">
    <property type="entry name" value="Restriction endonuclease-like"/>
    <property type="match status" value="1"/>
</dbReference>
<organism evidence="2 3">
    <name type="scientific">Bifidobacterium aerophilum</name>
    <dbReference type="NCBI Taxonomy" id="1798155"/>
    <lineage>
        <taxon>Bacteria</taxon>
        <taxon>Bacillati</taxon>
        <taxon>Actinomycetota</taxon>
        <taxon>Actinomycetes</taxon>
        <taxon>Bifidobacteriales</taxon>
        <taxon>Bifidobacteriaceae</taxon>
        <taxon>Bifidobacterium</taxon>
    </lineage>
</organism>
<gene>
    <name evidence="2" type="ORF">GFD25_05260</name>
</gene>
<evidence type="ECO:0000259" key="1">
    <source>
        <dbReference type="Pfam" id="PF04480"/>
    </source>
</evidence>
<dbReference type="Gene3D" id="3.40.960.10">
    <property type="entry name" value="VSR Endonuclease"/>
    <property type="match status" value="1"/>
</dbReference>
<dbReference type="InterPro" id="IPR011335">
    <property type="entry name" value="Restrct_endonuc-II-like"/>
</dbReference>
<dbReference type="InterPro" id="IPR007569">
    <property type="entry name" value="DUF559"/>
</dbReference>
<evidence type="ECO:0000313" key="2">
    <source>
        <dbReference type="EMBL" id="NEG89406.1"/>
    </source>
</evidence>
<sequence length="304" mass="34567">MDQTVTLTQSLADRKAEVTRQCADEARRLRRRMLFGMTTSLALQSIPEPRRCDLDTTMLHTVSSTSARRVRAVASNSQPHIWKYVNDNVCIRIAPDVYALSPPHTWAQLSDHIPLEDLVMLGDAILERQRASDASSLYGFLDGMTYFRGKQHCRRALPLLSPRVMSPMETRARLAAVLHGIPAPETGYAVPNARFASGVGMTLDMAWARFRVAVEYDGDQHRTDKDQWRRDREKREWLQSHGWVVMSITASSLADDMSRAEFAFRLARHLTARGATFTFTVQAMTLEEASKRLSRNANRRDFSR</sequence>
<proteinExistence type="predicted"/>
<dbReference type="Proteomes" id="UP000469194">
    <property type="component" value="Unassembled WGS sequence"/>
</dbReference>
<dbReference type="AlphaFoldDB" id="A0A6N9Z4N7"/>
<dbReference type="Pfam" id="PF04480">
    <property type="entry name" value="DUF559"/>
    <property type="match status" value="1"/>
</dbReference>
<feature type="domain" description="DUF559" evidence="1">
    <location>
        <begin position="203"/>
        <end position="256"/>
    </location>
</feature>
<dbReference type="EMBL" id="WHZW01000009">
    <property type="protein sequence ID" value="NEG89406.1"/>
    <property type="molecule type" value="Genomic_DNA"/>
</dbReference>
<protein>
    <submittedName>
        <fullName evidence="2">DUF559 domain-containing protein</fullName>
    </submittedName>
</protein>
<reference evidence="2 3" key="1">
    <citation type="submission" date="2019-10" db="EMBL/GenBank/DDBJ databases">
        <title>Bifidobacterium from non-human primates.</title>
        <authorList>
            <person name="Modesto M."/>
        </authorList>
    </citation>
    <scope>NUCLEOTIDE SEQUENCE [LARGE SCALE GENOMIC DNA]</scope>
    <source>
        <strain evidence="2 3">TRE17</strain>
    </source>
</reference>
<accession>A0A6N9Z4N7</accession>
<name>A0A6N9Z4N7_9BIFI</name>